<keyword evidence="3" id="KW-0949">S-adenosyl-L-methionine</keyword>
<feature type="transmembrane region" description="Helical" evidence="4">
    <location>
        <begin position="54"/>
        <end position="72"/>
    </location>
</feature>
<proteinExistence type="predicted"/>
<feature type="transmembrane region" description="Helical" evidence="4">
    <location>
        <begin position="78"/>
        <end position="94"/>
    </location>
</feature>
<evidence type="ECO:0000313" key="6">
    <source>
        <dbReference type="EMBL" id="THF61355.1"/>
    </source>
</evidence>
<dbReference type="GO" id="GO:0032259">
    <property type="term" value="P:methylation"/>
    <property type="evidence" value="ECO:0007669"/>
    <property type="project" value="UniProtKB-KW"/>
</dbReference>
<sequence>MPPALKALLTQCGGWALAWLAARSGLLPAGLWVLVAAQAVGAMTVAVALRSARWWLPIHLGFTPLVVLARGLDLHPGWYLGAFLALVAVYWTSFRTQVPLYLSNQPTVAEFARLLPAGRPLQVLDLGSGTGTLLRPLARLRPDCRFTGIEAAPAPHVLARLLAGRQPNLVLHRGDFFAESWSAYDVVYAFLSPVPMAMVWQKACRELRADALLVSNSFPVPGVEPAFVVDVADRRRTRLYAYRPVQAAGQARN</sequence>
<protein>
    <submittedName>
        <fullName evidence="6">Class I SAM-dependent methyltransferase</fullName>
    </submittedName>
</protein>
<evidence type="ECO:0000256" key="1">
    <source>
        <dbReference type="ARBA" id="ARBA00022603"/>
    </source>
</evidence>
<feature type="transmembrane region" description="Helical" evidence="4">
    <location>
        <begin position="29"/>
        <end position="49"/>
    </location>
</feature>
<dbReference type="RefSeq" id="WP_136385053.1">
    <property type="nucleotide sequence ID" value="NZ_SSOD01000007.1"/>
</dbReference>
<dbReference type="InterPro" id="IPR026170">
    <property type="entry name" value="FAM173A/B"/>
</dbReference>
<keyword evidence="4" id="KW-0812">Transmembrane</keyword>
<organism evidence="6 7">
    <name type="scientific">Pseudothauera rhizosphaerae</name>
    <dbReference type="NCBI Taxonomy" id="2565932"/>
    <lineage>
        <taxon>Bacteria</taxon>
        <taxon>Pseudomonadati</taxon>
        <taxon>Pseudomonadota</taxon>
        <taxon>Betaproteobacteria</taxon>
        <taxon>Rhodocyclales</taxon>
        <taxon>Zoogloeaceae</taxon>
        <taxon>Pseudothauera</taxon>
    </lineage>
</organism>
<dbReference type="EMBL" id="SSOD01000007">
    <property type="protein sequence ID" value="THF61355.1"/>
    <property type="molecule type" value="Genomic_DNA"/>
</dbReference>
<dbReference type="AlphaFoldDB" id="A0A4S4ANW6"/>
<evidence type="ECO:0000256" key="2">
    <source>
        <dbReference type="ARBA" id="ARBA00022679"/>
    </source>
</evidence>
<dbReference type="SUPFAM" id="SSF53335">
    <property type="entry name" value="S-adenosyl-L-methionine-dependent methyltransferases"/>
    <property type="match status" value="1"/>
</dbReference>
<reference evidence="6 7" key="1">
    <citation type="submission" date="2019-04" db="EMBL/GenBank/DDBJ databases">
        <title>Azoarcus rhizosphaerae sp. nov. isolated from rhizosphere of Ficus religiosa.</title>
        <authorList>
            <person name="Lin S.-Y."/>
            <person name="Hameed A."/>
            <person name="Hsu Y.-H."/>
            <person name="Young C.-C."/>
        </authorList>
    </citation>
    <scope>NUCLEOTIDE SEQUENCE [LARGE SCALE GENOMIC DNA]</scope>
    <source>
        <strain evidence="6 7">CC-YHH848</strain>
    </source>
</reference>
<evidence type="ECO:0000259" key="5">
    <source>
        <dbReference type="Pfam" id="PF13649"/>
    </source>
</evidence>
<keyword evidence="1 6" id="KW-0489">Methyltransferase</keyword>
<accession>A0A4S4ANW6</accession>
<dbReference type="InterPro" id="IPR041698">
    <property type="entry name" value="Methyltransf_25"/>
</dbReference>
<evidence type="ECO:0000313" key="7">
    <source>
        <dbReference type="Proteomes" id="UP000307956"/>
    </source>
</evidence>
<keyword evidence="4" id="KW-1133">Transmembrane helix</keyword>
<dbReference type="PANTHER" id="PTHR13610">
    <property type="entry name" value="METHYLTRANSFERASE DOMAIN-CONTAINING PROTEIN"/>
    <property type="match status" value="1"/>
</dbReference>
<dbReference type="OrthoDB" id="5611641at2"/>
<dbReference type="Gene3D" id="3.40.50.150">
    <property type="entry name" value="Vaccinia Virus protein VP39"/>
    <property type="match status" value="1"/>
</dbReference>
<dbReference type="GO" id="GO:0016279">
    <property type="term" value="F:protein-lysine N-methyltransferase activity"/>
    <property type="evidence" value="ECO:0007669"/>
    <property type="project" value="InterPro"/>
</dbReference>
<evidence type="ECO:0000256" key="4">
    <source>
        <dbReference type="SAM" id="Phobius"/>
    </source>
</evidence>
<dbReference type="PANTHER" id="PTHR13610:SF9">
    <property type="entry name" value="FI06469P"/>
    <property type="match status" value="1"/>
</dbReference>
<keyword evidence="4" id="KW-0472">Membrane</keyword>
<dbReference type="Pfam" id="PF13649">
    <property type="entry name" value="Methyltransf_25"/>
    <property type="match status" value="1"/>
</dbReference>
<gene>
    <name evidence="6" type="ORF">E6O51_11105</name>
</gene>
<feature type="domain" description="Methyltransferase" evidence="5">
    <location>
        <begin position="123"/>
        <end position="207"/>
    </location>
</feature>
<dbReference type="Proteomes" id="UP000307956">
    <property type="component" value="Unassembled WGS sequence"/>
</dbReference>
<dbReference type="InterPro" id="IPR029063">
    <property type="entry name" value="SAM-dependent_MTases_sf"/>
</dbReference>
<name>A0A4S4ANW6_9RHOO</name>
<keyword evidence="2 6" id="KW-0808">Transferase</keyword>
<dbReference type="CDD" id="cd02440">
    <property type="entry name" value="AdoMet_MTases"/>
    <property type="match status" value="1"/>
</dbReference>
<evidence type="ECO:0000256" key="3">
    <source>
        <dbReference type="ARBA" id="ARBA00022691"/>
    </source>
</evidence>
<keyword evidence="7" id="KW-1185">Reference proteome</keyword>
<comment type="caution">
    <text evidence="6">The sequence shown here is derived from an EMBL/GenBank/DDBJ whole genome shotgun (WGS) entry which is preliminary data.</text>
</comment>